<proteinExistence type="predicted"/>
<name>A0A8X6YWX6_9ARAC</name>
<feature type="compositionally biased region" description="Polar residues" evidence="1">
    <location>
        <begin position="26"/>
        <end position="35"/>
    </location>
</feature>
<gene>
    <name evidence="2" type="ORF">TNIN_232811</name>
</gene>
<sequence>MLFYGNPIGGNRSSLYPITELPSCSIGETKNSHPISSLKKGEGKEKDRRRGKKSRRGIIRRQGRIRLRGAKLIYPQRQSATPTYVVYQRYSEGLSRNRLV</sequence>
<dbReference type="EMBL" id="BMAV01023104">
    <property type="protein sequence ID" value="GFY78628.1"/>
    <property type="molecule type" value="Genomic_DNA"/>
</dbReference>
<reference evidence="2" key="1">
    <citation type="submission" date="2020-08" db="EMBL/GenBank/DDBJ databases">
        <title>Multicomponent nature underlies the extraordinary mechanical properties of spider dragline silk.</title>
        <authorList>
            <person name="Kono N."/>
            <person name="Nakamura H."/>
            <person name="Mori M."/>
            <person name="Yoshida Y."/>
            <person name="Ohtoshi R."/>
            <person name="Malay A.D."/>
            <person name="Moran D.A.P."/>
            <person name="Tomita M."/>
            <person name="Numata K."/>
            <person name="Arakawa K."/>
        </authorList>
    </citation>
    <scope>NUCLEOTIDE SEQUENCE</scope>
</reference>
<dbReference type="Proteomes" id="UP000886998">
    <property type="component" value="Unassembled WGS sequence"/>
</dbReference>
<dbReference type="OrthoDB" id="10349802at2759"/>
<evidence type="ECO:0000313" key="2">
    <source>
        <dbReference type="EMBL" id="GFY78628.1"/>
    </source>
</evidence>
<feature type="region of interest" description="Disordered" evidence="1">
    <location>
        <begin position="26"/>
        <end position="61"/>
    </location>
</feature>
<dbReference type="AlphaFoldDB" id="A0A8X6YWX6"/>
<comment type="caution">
    <text evidence="2">The sequence shown here is derived from an EMBL/GenBank/DDBJ whole genome shotgun (WGS) entry which is preliminary data.</text>
</comment>
<feature type="compositionally biased region" description="Basic and acidic residues" evidence="1">
    <location>
        <begin position="39"/>
        <end position="48"/>
    </location>
</feature>
<protein>
    <submittedName>
        <fullName evidence="2">Uncharacterized protein</fullName>
    </submittedName>
</protein>
<accession>A0A8X6YWX6</accession>
<evidence type="ECO:0000256" key="1">
    <source>
        <dbReference type="SAM" id="MobiDB-lite"/>
    </source>
</evidence>
<feature type="compositionally biased region" description="Basic residues" evidence="1">
    <location>
        <begin position="49"/>
        <end position="61"/>
    </location>
</feature>
<organism evidence="2 3">
    <name type="scientific">Trichonephila inaurata madagascariensis</name>
    <dbReference type="NCBI Taxonomy" id="2747483"/>
    <lineage>
        <taxon>Eukaryota</taxon>
        <taxon>Metazoa</taxon>
        <taxon>Ecdysozoa</taxon>
        <taxon>Arthropoda</taxon>
        <taxon>Chelicerata</taxon>
        <taxon>Arachnida</taxon>
        <taxon>Araneae</taxon>
        <taxon>Araneomorphae</taxon>
        <taxon>Entelegynae</taxon>
        <taxon>Araneoidea</taxon>
        <taxon>Nephilidae</taxon>
        <taxon>Trichonephila</taxon>
        <taxon>Trichonephila inaurata</taxon>
    </lineage>
</organism>
<keyword evidence="3" id="KW-1185">Reference proteome</keyword>
<evidence type="ECO:0000313" key="3">
    <source>
        <dbReference type="Proteomes" id="UP000886998"/>
    </source>
</evidence>